<keyword evidence="1" id="KW-0732">Signal</keyword>
<name>A0A815VUA7_9BILA</name>
<dbReference type="Proteomes" id="UP000682733">
    <property type="component" value="Unassembled WGS sequence"/>
</dbReference>
<reference evidence="3" key="1">
    <citation type="submission" date="2021-02" db="EMBL/GenBank/DDBJ databases">
        <authorList>
            <person name="Nowell W R."/>
        </authorList>
    </citation>
    <scope>NUCLEOTIDE SEQUENCE</scope>
</reference>
<keyword evidence="6" id="KW-1185">Reference proteome</keyword>
<feature type="signal peptide" evidence="1">
    <location>
        <begin position="1"/>
        <end position="19"/>
    </location>
</feature>
<accession>A0A815VUA7</accession>
<evidence type="ECO:0000313" key="5">
    <source>
        <dbReference type="EMBL" id="CAF4392822.1"/>
    </source>
</evidence>
<dbReference type="EMBL" id="CAJOBA010047909">
    <property type="protein sequence ID" value="CAF4206648.1"/>
    <property type="molecule type" value="Genomic_DNA"/>
</dbReference>
<evidence type="ECO:0000313" key="2">
    <source>
        <dbReference type="EMBL" id="CAF1399127.1"/>
    </source>
</evidence>
<evidence type="ECO:0000313" key="4">
    <source>
        <dbReference type="EMBL" id="CAF4206648.1"/>
    </source>
</evidence>
<organism evidence="3 6">
    <name type="scientific">Didymodactylos carnosus</name>
    <dbReference type="NCBI Taxonomy" id="1234261"/>
    <lineage>
        <taxon>Eukaryota</taxon>
        <taxon>Metazoa</taxon>
        <taxon>Spiralia</taxon>
        <taxon>Gnathifera</taxon>
        <taxon>Rotifera</taxon>
        <taxon>Eurotatoria</taxon>
        <taxon>Bdelloidea</taxon>
        <taxon>Philodinida</taxon>
        <taxon>Philodinidae</taxon>
        <taxon>Didymodactylos</taxon>
    </lineage>
</organism>
<feature type="chain" id="PRO_5036229080" evidence="1">
    <location>
        <begin position="20"/>
        <end position="321"/>
    </location>
</feature>
<gene>
    <name evidence="3" type="ORF">GPM918_LOCUS38184</name>
    <name evidence="2" type="ORF">OVA965_LOCUS32956</name>
    <name evidence="5" type="ORF">SRO942_LOCUS38988</name>
    <name evidence="4" type="ORF">TMI583_LOCUS33835</name>
</gene>
<dbReference type="EMBL" id="CAJNOK010026182">
    <property type="protein sequence ID" value="CAF1399127.1"/>
    <property type="molecule type" value="Genomic_DNA"/>
</dbReference>
<protein>
    <submittedName>
        <fullName evidence="3">Uncharacterized protein</fullName>
    </submittedName>
</protein>
<proteinExistence type="predicted"/>
<dbReference type="Proteomes" id="UP000681722">
    <property type="component" value="Unassembled WGS sequence"/>
</dbReference>
<evidence type="ECO:0000313" key="3">
    <source>
        <dbReference type="EMBL" id="CAF1533349.1"/>
    </source>
</evidence>
<dbReference type="Proteomes" id="UP000677228">
    <property type="component" value="Unassembled WGS sequence"/>
</dbReference>
<evidence type="ECO:0000256" key="1">
    <source>
        <dbReference type="SAM" id="SignalP"/>
    </source>
</evidence>
<comment type="caution">
    <text evidence="3">The sequence shown here is derived from an EMBL/GenBank/DDBJ whole genome shotgun (WGS) entry which is preliminary data.</text>
</comment>
<dbReference type="EMBL" id="CAJNOQ010025005">
    <property type="protein sequence ID" value="CAF1533349.1"/>
    <property type="molecule type" value="Genomic_DNA"/>
</dbReference>
<dbReference type="Proteomes" id="UP000663829">
    <property type="component" value="Unassembled WGS sequence"/>
</dbReference>
<dbReference type="AlphaFoldDB" id="A0A815VUA7"/>
<sequence>MRLTLVLLFAIFHLNTVLSQANVVFNLYQNEMNSNILPSYKTAVNILYDGVLRELLSIDAQAVVTYNQPDIARIVSRLICAVEHVHQQFQRADTFNDNVRQQTDRLYQTMFVTMNIQQNEFDTQQQQSHGADEVLVKSKKLTDLSSRIVIGRSDPNYIQLEMDLKSLELQLDSQRNAMVNNVKVLEKSLAAYKVEVNTTASIRQQLNLAGVQFGSVLSKTTALKRAIDDVRDFTTLEQPLRDLYHALEENSIAIAFDSSLKPPDNIKEELKNLNQILPLVPLHTDPNALRVSLRCPLPPYLIAMLNSIGLAHWFDVRQTIG</sequence>
<dbReference type="EMBL" id="CAJOBC010090598">
    <property type="protein sequence ID" value="CAF4392822.1"/>
    <property type="molecule type" value="Genomic_DNA"/>
</dbReference>
<evidence type="ECO:0000313" key="6">
    <source>
        <dbReference type="Proteomes" id="UP000663829"/>
    </source>
</evidence>